<gene>
    <name evidence="1" type="ORF">MN210_04065</name>
</gene>
<protein>
    <submittedName>
        <fullName evidence="1">Uncharacterized protein</fullName>
    </submittedName>
</protein>
<evidence type="ECO:0000313" key="1">
    <source>
        <dbReference type="EMBL" id="UNK05926.1"/>
    </source>
</evidence>
<evidence type="ECO:0000313" key="2">
    <source>
        <dbReference type="Proteomes" id="UP000829560"/>
    </source>
</evidence>
<sequence>MVFDFEKDNLEVEIDAETGKRSTRRGFAQETILELVENEKGQIVLRDSADAEDPLVTIAFSDKVKEMLEGEGQFIGHKMIHAAIQAVMQKQVSQWHANVYDEEPKHYS</sequence>
<reference evidence="1" key="1">
    <citation type="submission" date="2024-03" db="EMBL/GenBank/DDBJ databases">
        <title>Psychrobacter raelis sp. nov. isolated from a dog with peritonitis.</title>
        <authorList>
            <person name="Schiavone A."/>
            <person name="Manzulli V."/>
            <person name="Camarda A."/>
            <person name="Cafiero M.A."/>
            <person name="Vasco I."/>
            <person name="Marino L."/>
            <person name="Pennuzzi G."/>
            <person name="Serrecchia L."/>
            <person name="Galante D."/>
            <person name="Pugliese N."/>
        </authorList>
    </citation>
    <scope>NUCLEOTIDE SEQUENCE</scope>
    <source>
        <strain evidence="1">PraFG1</strain>
    </source>
</reference>
<keyword evidence="2" id="KW-1185">Reference proteome</keyword>
<organism evidence="1 2">
    <name type="scientific">Psychrobacter raelei</name>
    <dbReference type="NCBI Taxonomy" id="2565531"/>
    <lineage>
        <taxon>Bacteria</taxon>
        <taxon>Pseudomonadati</taxon>
        <taxon>Pseudomonadota</taxon>
        <taxon>Gammaproteobacteria</taxon>
        <taxon>Moraxellales</taxon>
        <taxon>Moraxellaceae</taxon>
        <taxon>Psychrobacter</taxon>
    </lineage>
</organism>
<dbReference type="Proteomes" id="UP000829560">
    <property type="component" value="Chromosome"/>
</dbReference>
<accession>A0AAT9PF05</accession>
<name>A0AAT9PF05_9GAMM</name>
<dbReference type="AlphaFoldDB" id="A0AAT9PF05"/>
<proteinExistence type="predicted"/>
<dbReference type="KEGG" id="prae:MN210_04065"/>
<dbReference type="RefSeq" id="WP_241879200.1">
    <property type="nucleotide sequence ID" value="NZ_CP093310.2"/>
</dbReference>
<dbReference type="EMBL" id="CP093310">
    <property type="protein sequence ID" value="UNK05926.1"/>
    <property type="molecule type" value="Genomic_DNA"/>
</dbReference>